<evidence type="ECO:0000256" key="4">
    <source>
        <dbReference type="ARBA" id="ARBA00023163"/>
    </source>
</evidence>
<feature type="compositionally biased region" description="Basic and acidic residues" evidence="6">
    <location>
        <begin position="690"/>
        <end position="700"/>
    </location>
</feature>
<dbReference type="Pfam" id="PF01429">
    <property type="entry name" value="MBD"/>
    <property type="match status" value="1"/>
</dbReference>
<feature type="region of interest" description="Disordered" evidence="6">
    <location>
        <begin position="191"/>
        <end position="247"/>
    </location>
</feature>
<evidence type="ECO:0000256" key="3">
    <source>
        <dbReference type="ARBA" id="ARBA00023125"/>
    </source>
</evidence>
<name>A0A484LS11_9ASTE</name>
<feature type="compositionally biased region" description="Basic and acidic residues" evidence="6">
    <location>
        <begin position="231"/>
        <end position="241"/>
    </location>
</feature>
<feature type="region of interest" description="Disordered" evidence="6">
    <location>
        <begin position="769"/>
        <end position="812"/>
    </location>
</feature>
<dbReference type="OrthoDB" id="10072024at2759"/>
<feature type="compositionally biased region" description="Polar residues" evidence="6">
    <location>
        <begin position="417"/>
        <end position="428"/>
    </location>
</feature>
<keyword evidence="4" id="KW-0804">Transcription</keyword>
<feature type="compositionally biased region" description="Basic and acidic residues" evidence="6">
    <location>
        <begin position="459"/>
        <end position="469"/>
    </location>
</feature>
<dbReference type="PANTHER" id="PTHR34067:SF20">
    <property type="entry name" value="OS08G0206700 PROTEIN"/>
    <property type="match status" value="1"/>
</dbReference>
<evidence type="ECO:0000313" key="8">
    <source>
        <dbReference type="EMBL" id="VFQ78766.1"/>
    </source>
</evidence>
<feature type="compositionally biased region" description="Basic and acidic residues" evidence="6">
    <location>
        <begin position="501"/>
        <end position="511"/>
    </location>
</feature>
<feature type="compositionally biased region" description="Basic and acidic residues" evidence="6">
    <location>
        <begin position="65"/>
        <end position="78"/>
    </location>
</feature>
<feature type="domain" description="MBD" evidence="7">
    <location>
        <begin position="129"/>
        <end position="203"/>
    </location>
</feature>
<feature type="domain" description="MBD" evidence="7">
    <location>
        <begin position="251"/>
        <end position="327"/>
    </location>
</feature>
<feature type="compositionally biased region" description="Basic and acidic residues" evidence="6">
    <location>
        <begin position="648"/>
        <end position="659"/>
    </location>
</feature>
<feature type="region of interest" description="Disordered" evidence="6">
    <location>
        <begin position="417"/>
        <end position="729"/>
    </location>
</feature>
<evidence type="ECO:0000256" key="1">
    <source>
        <dbReference type="ARBA" id="ARBA00004123"/>
    </source>
</evidence>
<feature type="compositionally biased region" description="Polar residues" evidence="6">
    <location>
        <begin position="322"/>
        <end position="347"/>
    </location>
</feature>
<dbReference type="EMBL" id="OOIL02001845">
    <property type="protein sequence ID" value="VFQ78766.1"/>
    <property type="molecule type" value="Genomic_DNA"/>
</dbReference>
<protein>
    <recommendedName>
        <fullName evidence="7">MBD domain-containing protein</fullName>
    </recommendedName>
</protein>
<feature type="compositionally biased region" description="Basic and acidic residues" evidence="6">
    <location>
        <begin position="585"/>
        <end position="595"/>
    </location>
</feature>
<keyword evidence="9" id="KW-1185">Reference proteome</keyword>
<dbReference type="SUPFAM" id="SSF54171">
    <property type="entry name" value="DNA-binding domain"/>
    <property type="match status" value="2"/>
</dbReference>
<feature type="compositionally biased region" description="Polar residues" evidence="6">
    <location>
        <begin position="112"/>
        <end position="122"/>
    </location>
</feature>
<feature type="compositionally biased region" description="Basic and acidic residues" evidence="6">
    <location>
        <begin position="543"/>
        <end position="553"/>
    </location>
</feature>
<dbReference type="InterPro" id="IPR038945">
    <property type="entry name" value="MBD13-like"/>
</dbReference>
<keyword evidence="3" id="KW-0238">DNA-binding</keyword>
<dbReference type="Proteomes" id="UP000595140">
    <property type="component" value="Unassembled WGS sequence"/>
</dbReference>
<dbReference type="InterPro" id="IPR016177">
    <property type="entry name" value="DNA-bd_dom_sf"/>
</dbReference>
<feature type="region of interest" description="Disordered" evidence="6">
    <location>
        <begin position="851"/>
        <end position="871"/>
    </location>
</feature>
<dbReference type="PANTHER" id="PTHR34067">
    <property type="entry name" value="OS04G0193200 PROTEIN"/>
    <property type="match status" value="1"/>
</dbReference>
<proteinExistence type="predicted"/>
<feature type="compositionally biased region" description="Basic and acidic residues" evidence="6">
    <location>
        <begin position="792"/>
        <end position="807"/>
    </location>
</feature>
<keyword evidence="5" id="KW-0539">Nucleus</keyword>
<gene>
    <name evidence="8" type="ORF">CCAM_LOCUS20542</name>
</gene>
<comment type="subcellular location">
    <subcellularLocation>
        <location evidence="1">Nucleus</location>
    </subcellularLocation>
</comment>
<feature type="compositionally biased region" description="Polar residues" evidence="6">
    <location>
        <begin position="717"/>
        <end position="727"/>
    </location>
</feature>
<feature type="region of interest" description="Disordered" evidence="6">
    <location>
        <begin position="314"/>
        <end position="356"/>
    </location>
</feature>
<feature type="domain" description="MBD" evidence="7">
    <location>
        <begin position="1"/>
        <end position="76"/>
    </location>
</feature>
<organism evidence="8 9">
    <name type="scientific">Cuscuta campestris</name>
    <dbReference type="NCBI Taxonomy" id="132261"/>
    <lineage>
        <taxon>Eukaryota</taxon>
        <taxon>Viridiplantae</taxon>
        <taxon>Streptophyta</taxon>
        <taxon>Embryophyta</taxon>
        <taxon>Tracheophyta</taxon>
        <taxon>Spermatophyta</taxon>
        <taxon>Magnoliopsida</taxon>
        <taxon>eudicotyledons</taxon>
        <taxon>Gunneridae</taxon>
        <taxon>Pentapetalae</taxon>
        <taxon>asterids</taxon>
        <taxon>lamiids</taxon>
        <taxon>Solanales</taxon>
        <taxon>Convolvulaceae</taxon>
        <taxon>Cuscuteae</taxon>
        <taxon>Cuscuta</taxon>
        <taxon>Cuscuta subgen. Grammica</taxon>
        <taxon>Cuscuta sect. Cleistogrammica</taxon>
    </lineage>
</organism>
<dbReference type="GO" id="GO:0003677">
    <property type="term" value="F:DNA binding"/>
    <property type="evidence" value="ECO:0007669"/>
    <property type="project" value="UniProtKB-KW"/>
</dbReference>
<feature type="compositionally biased region" description="Polar residues" evidence="6">
    <location>
        <begin position="215"/>
        <end position="226"/>
    </location>
</feature>
<evidence type="ECO:0000313" key="9">
    <source>
        <dbReference type="Proteomes" id="UP000595140"/>
    </source>
</evidence>
<evidence type="ECO:0000256" key="6">
    <source>
        <dbReference type="SAM" id="MobiDB-lite"/>
    </source>
</evidence>
<reference evidence="8 9" key="1">
    <citation type="submission" date="2018-04" db="EMBL/GenBank/DDBJ databases">
        <authorList>
            <person name="Vogel A."/>
        </authorList>
    </citation>
    <scope>NUCLEOTIDE SEQUENCE [LARGE SCALE GENOMIC DNA]</scope>
</reference>
<feature type="compositionally biased region" description="Polar residues" evidence="6">
    <location>
        <begin position="445"/>
        <end position="456"/>
    </location>
</feature>
<feature type="region of interest" description="Disordered" evidence="6">
    <location>
        <begin position="361"/>
        <end position="380"/>
    </location>
</feature>
<feature type="compositionally biased region" description="Basic and acidic residues" evidence="6">
    <location>
        <begin position="669"/>
        <end position="680"/>
    </location>
</feature>
<feature type="compositionally biased region" description="Basic and acidic residues" evidence="6">
    <location>
        <begin position="627"/>
        <end position="637"/>
    </location>
</feature>
<accession>A0A484LS11</accession>
<feature type="compositionally biased region" description="Polar residues" evidence="6">
    <location>
        <begin position="782"/>
        <end position="791"/>
    </location>
</feature>
<evidence type="ECO:0000256" key="5">
    <source>
        <dbReference type="ARBA" id="ARBA00023242"/>
    </source>
</evidence>
<dbReference type="PROSITE" id="PS50982">
    <property type="entry name" value="MBD"/>
    <property type="match status" value="3"/>
</dbReference>
<dbReference type="AlphaFoldDB" id="A0A484LS11"/>
<keyword evidence="2" id="KW-0805">Transcription regulation</keyword>
<evidence type="ECO:0000256" key="2">
    <source>
        <dbReference type="ARBA" id="ARBA00023015"/>
    </source>
</evidence>
<dbReference type="Gene3D" id="3.30.890.10">
    <property type="entry name" value="Methyl-cpg-binding Protein 2, Chain A"/>
    <property type="match status" value="3"/>
</dbReference>
<sequence length="871" mass="95390">MVAGKSPETLPSGWSEYVKVIKGRNVKHYIDPVSGYVFFSKPDAVRYVQTGDILKCLKRPKRRDSLLETDNESHKIQESSDNEVSQNEKSTNTEDEEGSIKKISEGEDASVKQISDGTGKQPSNVVSSVSVEGNLVGEIPPGWVTEIKTRVHAYGIRRYSHYVDPVSGYVFRSKKDVMRYVQTGDIEKCAVRPKKRDSMSGTNDQSHEIKESSGDGVSQNEKPTNSEGEEASIKKITDGRGKQPSNIVSSVSVEGNLVDGIPPGWVKEVKTTRRGSRIRRDALYVDPVSGYVFSSKKDVMRYVETGDINKCVKRPQKRGIVSRTNNETASLHSASSSDKEMGQNNSPDGDGEAGVTVLGSATVPESNSTKSKKKNCLGTPSKFSKRLARFNPEEVAGLSHVGERALQLATRIGVGTETTNMSSAQTPNGPTPDIHDIGNSVHFEVNSSAVTSSSGAKANKAEPETENRYPRLNSSVVNTNEAKPKAENRNPRSSSTVVKTNEAEPKAESRNPRSSPSVAKANEAKPETKNRNPRSSPGVAKTNEAKPEMENRNPRPSPSVAMTNEAKPETENRNPRLHPSLAKTNEAKLKIENRNPRSSSTVAKTNEAELKAESQYPRLSPSVAKTNEAKPETENRNPRLHPSVAKTNEVKPETEDRNPRLLPSVAKTNEAKPETEDRNQRLHPSVAKTNEAKPEEDPRSHPTVAKTIEAKPEAENRNSILSSSVAKTNKAELEVESLNPKMEGSGPRYPFGNGWSDPCLEFAFKTLTGTNEAEPETENRNLRTSSSVTKTNKADPEAKSRNPKLEDSAPVFPFGDGWPDPCLEFAFKTLTGAIPVEDFLLCRGPRRDPLLFRDDMASQSAPPAKRPRKEG</sequence>
<evidence type="ECO:0000259" key="7">
    <source>
        <dbReference type="PROSITE" id="PS50982"/>
    </source>
</evidence>
<dbReference type="GO" id="GO:0005634">
    <property type="term" value="C:nucleus"/>
    <property type="evidence" value="ECO:0007669"/>
    <property type="project" value="UniProtKB-SubCell"/>
</dbReference>
<dbReference type="InterPro" id="IPR001739">
    <property type="entry name" value="Methyl_CpG_DNA-bd"/>
</dbReference>
<feature type="region of interest" description="Disordered" evidence="6">
    <location>
        <begin position="65"/>
        <end position="126"/>
    </location>
</feature>
<feature type="compositionally biased region" description="Polar residues" evidence="6">
    <location>
        <begin position="472"/>
        <end position="481"/>
    </location>
</feature>